<dbReference type="PANTHER" id="PTHR42886">
    <property type="entry name" value="RE40534P-RELATED"/>
    <property type="match status" value="1"/>
</dbReference>
<dbReference type="EMBL" id="KZ824484">
    <property type="protein sequence ID" value="RAK95809.1"/>
    <property type="molecule type" value="Genomic_DNA"/>
</dbReference>
<dbReference type="SUPFAM" id="SSF53474">
    <property type="entry name" value="alpha/beta-Hydrolases"/>
    <property type="match status" value="1"/>
</dbReference>
<accession>A0A395GK18</accession>
<dbReference type="RefSeq" id="XP_025570137.1">
    <property type="nucleotide sequence ID" value="XM_025716303.1"/>
</dbReference>
<gene>
    <name evidence="2" type="ORF">BO80DRAFT_367783</name>
</gene>
<proteinExistence type="predicted"/>
<keyword evidence="3" id="KW-1185">Reference proteome</keyword>
<name>A0A395GK18_9EURO</name>
<dbReference type="AlphaFoldDB" id="A0A395GK18"/>
<dbReference type="Gene3D" id="3.40.50.1820">
    <property type="entry name" value="alpha/beta hydrolase"/>
    <property type="match status" value="1"/>
</dbReference>
<dbReference type="Pfam" id="PF12697">
    <property type="entry name" value="Abhydrolase_6"/>
    <property type="match status" value="1"/>
</dbReference>
<reference evidence="2 3" key="1">
    <citation type="submission" date="2018-02" db="EMBL/GenBank/DDBJ databases">
        <title>The genomes of Aspergillus section Nigri reveals drivers in fungal speciation.</title>
        <authorList>
            <consortium name="DOE Joint Genome Institute"/>
            <person name="Vesth T.C."/>
            <person name="Nybo J."/>
            <person name="Theobald S."/>
            <person name="Brandl J."/>
            <person name="Frisvad J.C."/>
            <person name="Nielsen K.F."/>
            <person name="Lyhne E.K."/>
            <person name="Kogle M.E."/>
            <person name="Kuo A."/>
            <person name="Riley R."/>
            <person name="Clum A."/>
            <person name="Nolan M."/>
            <person name="Lipzen A."/>
            <person name="Salamov A."/>
            <person name="Henrissat B."/>
            <person name="Wiebenga A."/>
            <person name="De vries R.P."/>
            <person name="Grigoriev I.V."/>
            <person name="Mortensen U.H."/>
            <person name="Andersen M.R."/>
            <person name="Baker S.E."/>
        </authorList>
    </citation>
    <scope>NUCLEOTIDE SEQUENCE [LARGE SCALE GENOMIC DNA]</scope>
    <source>
        <strain evidence="2 3">CBS 121593</strain>
    </source>
</reference>
<dbReference type="InterPro" id="IPR029058">
    <property type="entry name" value="AB_hydrolase_fold"/>
</dbReference>
<sequence length="367" mass="40270">MRSMSDHTHLLEFTAEKRFHQRLVLPAAADHGPLAVTYADIGPQTTNGTPTPTILLIPGMGGSRLWCYHKDYLANKLGVRMLSIDRPGIGGSTPVPVAKRVTIWLEAVAAVLKHLSIPHVIPLSHSAGTIYILNLLSQRRDLLWPNTPLAVLMGPWVEPKHSDILSLKMAQMLPKAILHQYDKLMNLFVKAAPSFSASAAVFSAMASSIPSTRAEGPSRSEACLAGYGMDEEAAKVLDRLAMEYICQEDTSGFNDEAVICLKKGPGLWGACEDLPVYLQGLVQAEERYREGHPNEQPLKLKVFFAESDGMIGPKGQKYFEDCFAQADLRGAVCFDSVVEKGTEHDTLWTSDTGVFEKVLREIKANLS</sequence>
<dbReference type="STRING" id="1448316.A0A395GK18"/>
<dbReference type="GeneID" id="37221168"/>
<evidence type="ECO:0000313" key="2">
    <source>
        <dbReference type="EMBL" id="RAK95809.1"/>
    </source>
</evidence>
<dbReference type="OrthoDB" id="294702at2759"/>
<evidence type="ECO:0000259" key="1">
    <source>
        <dbReference type="Pfam" id="PF12697"/>
    </source>
</evidence>
<protein>
    <recommendedName>
        <fullName evidence="1">AB hydrolase-1 domain-containing protein</fullName>
    </recommendedName>
</protein>
<organism evidence="2 3">
    <name type="scientific">Aspergillus ibericus CBS 121593</name>
    <dbReference type="NCBI Taxonomy" id="1448316"/>
    <lineage>
        <taxon>Eukaryota</taxon>
        <taxon>Fungi</taxon>
        <taxon>Dikarya</taxon>
        <taxon>Ascomycota</taxon>
        <taxon>Pezizomycotina</taxon>
        <taxon>Eurotiomycetes</taxon>
        <taxon>Eurotiomycetidae</taxon>
        <taxon>Eurotiales</taxon>
        <taxon>Aspergillaceae</taxon>
        <taxon>Aspergillus</taxon>
        <taxon>Aspergillus subgen. Circumdati</taxon>
    </lineage>
</organism>
<dbReference type="VEuPathDB" id="FungiDB:BO80DRAFT_367783"/>
<feature type="domain" description="AB hydrolase-1" evidence="1">
    <location>
        <begin position="54"/>
        <end position="183"/>
    </location>
</feature>
<evidence type="ECO:0000313" key="3">
    <source>
        <dbReference type="Proteomes" id="UP000249402"/>
    </source>
</evidence>
<dbReference type="InterPro" id="IPR000073">
    <property type="entry name" value="AB_hydrolase_1"/>
</dbReference>
<dbReference type="Proteomes" id="UP000249402">
    <property type="component" value="Unassembled WGS sequence"/>
</dbReference>
<dbReference type="PANTHER" id="PTHR42886:SF87">
    <property type="entry name" value="AB HYDROLASE-1 DOMAIN-CONTAINING PROTEIN"/>
    <property type="match status" value="1"/>
</dbReference>